<dbReference type="Gene3D" id="3.40.630.10">
    <property type="entry name" value="Zn peptidases"/>
    <property type="match status" value="1"/>
</dbReference>
<keyword evidence="17" id="KW-1185">Reference proteome</keyword>
<evidence type="ECO:0000256" key="13">
    <source>
        <dbReference type="ARBA" id="ARBA00023157"/>
    </source>
</evidence>
<dbReference type="PANTHER" id="PTHR11705">
    <property type="entry name" value="PROTEASE FAMILY M14 CARBOXYPEPTIDASE A,B"/>
    <property type="match status" value="1"/>
</dbReference>
<dbReference type="Pfam" id="PF02244">
    <property type="entry name" value="Propep_M14"/>
    <property type="match status" value="1"/>
</dbReference>
<feature type="domain" description="Peptidase M14" evidence="15">
    <location>
        <begin position="110"/>
        <end position="387"/>
    </location>
</feature>
<evidence type="ECO:0000256" key="3">
    <source>
        <dbReference type="ARBA" id="ARBA00005988"/>
    </source>
</evidence>
<dbReference type="GO" id="GO:0005615">
    <property type="term" value="C:extracellular space"/>
    <property type="evidence" value="ECO:0007669"/>
    <property type="project" value="TreeGrafter"/>
</dbReference>
<keyword evidence="4" id="KW-0121">Carboxypeptidase</keyword>
<comment type="function">
    <text evidence="2">Extracellular metalloprotease that contributes to pathogenicity.</text>
</comment>
<evidence type="ECO:0000256" key="8">
    <source>
        <dbReference type="ARBA" id="ARBA00022801"/>
    </source>
</evidence>
<keyword evidence="8" id="KW-0378">Hydrolase</keyword>
<evidence type="ECO:0000259" key="15">
    <source>
        <dbReference type="PROSITE" id="PS52035"/>
    </source>
</evidence>
<evidence type="ECO:0000256" key="1">
    <source>
        <dbReference type="ARBA" id="ARBA00001947"/>
    </source>
</evidence>
<dbReference type="GO" id="GO:0004181">
    <property type="term" value="F:metallocarboxypeptidase activity"/>
    <property type="evidence" value="ECO:0007669"/>
    <property type="project" value="InterPro"/>
</dbReference>
<dbReference type="PROSITE" id="PS52035">
    <property type="entry name" value="PEPTIDASE_M14"/>
    <property type="match status" value="1"/>
</dbReference>
<dbReference type="GO" id="GO:0008270">
    <property type="term" value="F:zinc ion binding"/>
    <property type="evidence" value="ECO:0007669"/>
    <property type="project" value="InterPro"/>
</dbReference>
<evidence type="ECO:0000256" key="10">
    <source>
        <dbReference type="ARBA" id="ARBA00023026"/>
    </source>
</evidence>
<dbReference type="Pfam" id="PF00246">
    <property type="entry name" value="Peptidase_M14"/>
    <property type="match status" value="1"/>
</dbReference>
<dbReference type="Proteomes" id="UP001211907">
    <property type="component" value="Unassembled WGS sequence"/>
</dbReference>
<dbReference type="SUPFAM" id="SSF54897">
    <property type="entry name" value="Protease propeptides/inhibitors"/>
    <property type="match status" value="1"/>
</dbReference>
<evidence type="ECO:0000256" key="5">
    <source>
        <dbReference type="ARBA" id="ARBA00022670"/>
    </source>
</evidence>
<keyword evidence="7" id="KW-0732">Signal</keyword>
<evidence type="ECO:0000256" key="6">
    <source>
        <dbReference type="ARBA" id="ARBA00022723"/>
    </source>
</evidence>
<keyword evidence="10" id="KW-0843">Virulence</keyword>
<keyword evidence="6" id="KW-0479">Metal-binding</keyword>
<keyword evidence="9" id="KW-0862">Zinc</keyword>
<dbReference type="GO" id="GO:0006508">
    <property type="term" value="P:proteolysis"/>
    <property type="evidence" value="ECO:0007669"/>
    <property type="project" value="UniProtKB-KW"/>
</dbReference>
<dbReference type="FunFam" id="3.40.630.10:FF:000084">
    <property type="entry name" value="Carboxypeptidase B2"/>
    <property type="match status" value="1"/>
</dbReference>
<accession>A0AAD5T965</accession>
<evidence type="ECO:0000256" key="2">
    <source>
        <dbReference type="ARBA" id="ARBA00003091"/>
    </source>
</evidence>
<keyword evidence="12" id="KW-0865">Zymogen</keyword>
<gene>
    <name evidence="16" type="primary">CPA2_1</name>
    <name evidence="16" type="ORF">HK100_000829</name>
</gene>
<dbReference type="InterPro" id="IPR036990">
    <property type="entry name" value="M14A-like_propep"/>
</dbReference>
<evidence type="ECO:0000256" key="12">
    <source>
        <dbReference type="ARBA" id="ARBA00023145"/>
    </source>
</evidence>
<evidence type="ECO:0000256" key="9">
    <source>
        <dbReference type="ARBA" id="ARBA00022833"/>
    </source>
</evidence>
<evidence type="ECO:0000313" key="17">
    <source>
        <dbReference type="Proteomes" id="UP001211907"/>
    </source>
</evidence>
<dbReference type="Gene3D" id="3.30.70.340">
    <property type="entry name" value="Metallocarboxypeptidase-like"/>
    <property type="match status" value="1"/>
</dbReference>
<evidence type="ECO:0000256" key="14">
    <source>
        <dbReference type="PROSITE-ProRule" id="PRU01379"/>
    </source>
</evidence>
<protein>
    <submittedName>
        <fullName evidence="16">Carbamoyl-phosphate synthase (Glutamine-hydrolyzing) cpa2</fullName>
    </submittedName>
</protein>
<dbReference type="SUPFAM" id="SSF53187">
    <property type="entry name" value="Zn-dependent exopeptidases"/>
    <property type="match status" value="1"/>
</dbReference>
<name>A0AAD5T965_9FUNG</name>
<comment type="similarity">
    <text evidence="3 14">Belongs to the peptidase M14 family.</text>
</comment>
<sequence length="407" mass="45497">MPVCGYSQNRYIGHQLIRFNVSTDTQLKTLRSTVSWGYDIWTHSGITRGFIDVRVPANQVSTVATLAIPFEILVANIQGVVDKEHRHMRRYSIPLANQVNSKNPNISFASIFDDWQSYETLSAYISSLPGVTQLPSIGKTFLGQDTNAFMFGSGQYNVVMQGGIHAREWISHSTVTYVANQLATNHPNLLQQFTFYVIPVVNPDGYNYTRSPNGDRYHRKNMQPNNGTNCIGTDVNRNFNINWSGPGASSNPCDDDYYGTFPFSTPEAKNIRCWHSYSELFMFSNAYSCATQVKDFSTLNHAAQLAVEAIQKTHGHVFSYGAACPTIYEASGIASDYTYNILNITYSYSVELRPNSSDPAGFNPSTDNIVDSGEEITAAMVALWTYVGIQLSKSSNETYRSLLKKRR</sequence>
<keyword evidence="13" id="KW-1015">Disulfide bond</keyword>
<comment type="caution">
    <text evidence="16">The sequence shown here is derived from an EMBL/GenBank/DDBJ whole genome shotgun (WGS) entry which is preliminary data.</text>
</comment>
<evidence type="ECO:0000256" key="7">
    <source>
        <dbReference type="ARBA" id="ARBA00022729"/>
    </source>
</evidence>
<organism evidence="16 17">
    <name type="scientific">Physocladia obscura</name>
    <dbReference type="NCBI Taxonomy" id="109957"/>
    <lineage>
        <taxon>Eukaryota</taxon>
        <taxon>Fungi</taxon>
        <taxon>Fungi incertae sedis</taxon>
        <taxon>Chytridiomycota</taxon>
        <taxon>Chytridiomycota incertae sedis</taxon>
        <taxon>Chytridiomycetes</taxon>
        <taxon>Chytridiales</taxon>
        <taxon>Chytriomycetaceae</taxon>
        <taxon>Physocladia</taxon>
    </lineage>
</organism>
<proteinExistence type="inferred from homology"/>
<evidence type="ECO:0000313" key="16">
    <source>
        <dbReference type="EMBL" id="KAJ3137205.1"/>
    </source>
</evidence>
<comment type="cofactor">
    <cofactor evidence="1">
        <name>Zn(2+)</name>
        <dbReference type="ChEBI" id="CHEBI:29105"/>
    </cofactor>
</comment>
<dbReference type="SMART" id="SM00631">
    <property type="entry name" value="Zn_pept"/>
    <property type="match status" value="1"/>
</dbReference>
<evidence type="ECO:0000256" key="4">
    <source>
        <dbReference type="ARBA" id="ARBA00022645"/>
    </source>
</evidence>
<keyword evidence="5" id="KW-0645">Protease</keyword>
<dbReference type="AlphaFoldDB" id="A0AAD5T965"/>
<reference evidence="16" key="1">
    <citation type="submission" date="2020-05" db="EMBL/GenBank/DDBJ databases">
        <title>Phylogenomic resolution of chytrid fungi.</title>
        <authorList>
            <person name="Stajich J.E."/>
            <person name="Amses K."/>
            <person name="Simmons R."/>
            <person name="Seto K."/>
            <person name="Myers J."/>
            <person name="Bonds A."/>
            <person name="Quandt C.A."/>
            <person name="Barry K."/>
            <person name="Liu P."/>
            <person name="Grigoriev I."/>
            <person name="Longcore J.E."/>
            <person name="James T.Y."/>
        </authorList>
    </citation>
    <scope>NUCLEOTIDE SEQUENCE</scope>
    <source>
        <strain evidence="16">JEL0513</strain>
    </source>
</reference>
<dbReference type="InterPro" id="IPR003146">
    <property type="entry name" value="M14A_act_pep"/>
</dbReference>
<dbReference type="EMBL" id="JADGJH010000117">
    <property type="protein sequence ID" value="KAJ3137205.1"/>
    <property type="molecule type" value="Genomic_DNA"/>
</dbReference>
<evidence type="ECO:0000256" key="11">
    <source>
        <dbReference type="ARBA" id="ARBA00023049"/>
    </source>
</evidence>
<dbReference type="InterPro" id="IPR000834">
    <property type="entry name" value="Peptidase_M14"/>
</dbReference>
<dbReference type="PANTHER" id="PTHR11705:SF143">
    <property type="entry name" value="SLL0236 PROTEIN"/>
    <property type="match status" value="1"/>
</dbReference>
<feature type="active site" description="Proton donor/acceptor" evidence="14">
    <location>
        <position position="351"/>
    </location>
</feature>
<keyword evidence="11" id="KW-0482">Metalloprotease</keyword>